<dbReference type="InParanoid" id="A0A1J7II81"/>
<dbReference type="Proteomes" id="UP000182658">
    <property type="component" value="Unassembled WGS sequence"/>
</dbReference>
<evidence type="ECO:0000313" key="1">
    <source>
        <dbReference type="EMBL" id="OIW27174.1"/>
    </source>
</evidence>
<protein>
    <submittedName>
        <fullName evidence="1">Uncharacterized protein</fullName>
    </submittedName>
</protein>
<organism evidence="1 2">
    <name type="scientific">Coniochaeta ligniaria NRRL 30616</name>
    <dbReference type="NCBI Taxonomy" id="1408157"/>
    <lineage>
        <taxon>Eukaryota</taxon>
        <taxon>Fungi</taxon>
        <taxon>Dikarya</taxon>
        <taxon>Ascomycota</taxon>
        <taxon>Pezizomycotina</taxon>
        <taxon>Sordariomycetes</taxon>
        <taxon>Sordariomycetidae</taxon>
        <taxon>Coniochaetales</taxon>
        <taxon>Coniochaetaceae</taxon>
        <taxon>Coniochaeta</taxon>
    </lineage>
</organism>
<dbReference type="EMBL" id="KV875099">
    <property type="protein sequence ID" value="OIW27174.1"/>
    <property type="molecule type" value="Genomic_DNA"/>
</dbReference>
<dbReference type="AlphaFoldDB" id="A0A1J7II81"/>
<keyword evidence="2" id="KW-1185">Reference proteome</keyword>
<accession>A0A1J7II81</accession>
<name>A0A1J7II81_9PEZI</name>
<evidence type="ECO:0000313" key="2">
    <source>
        <dbReference type="Proteomes" id="UP000182658"/>
    </source>
</evidence>
<gene>
    <name evidence="1" type="ORF">CONLIGDRAFT_416692</name>
</gene>
<sequence length="167" mass="18674">MGSICPSTRSGWRCNDLPDRRAQSFCLCLCYQSLTPSPLLVDTSPIHCPVSIFFCSSHTATSLPVQIRCPVPRLLVHCTSRRRAPRQTPLDSLLNLSCVLTPRLWFFKWAEFSQPWSSVLCGKRKVKFLIRRPTICPADIRPFNTGDSCTPTVCLSPGLIFTTTSAI</sequence>
<reference evidence="1 2" key="1">
    <citation type="submission" date="2016-10" db="EMBL/GenBank/DDBJ databases">
        <title>Draft genome sequence of Coniochaeta ligniaria NRRL30616, a lignocellulolytic fungus for bioabatement of inhibitors in plant biomass hydrolysates.</title>
        <authorList>
            <consortium name="DOE Joint Genome Institute"/>
            <person name="Jimenez D.J."/>
            <person name="Hector R.E."/>
            <person name="Riley R."/>
            <person name="Sun H."/>
            <person name="Grigoriev I.V."/>
            <person name="Van Elsas J.D."/>
            <person name="Nichols N.N."/>
        </authorList>
    </citation>
    <scope>NUCLEOTIDE SEQUENCE [LARGE SCALE GENOMIC DNA]</scope>
    <source>
        <strain evidence="1 2">NRRL 30616</strain>
    </source>
</reference>
<proteinExistence type="predicted"/>